<sequence length="148" mass="15271">MRNESPGLPGWCYGIRLPRGSLGCRDPPESTGISSPGSGSPALPPSNPGSQSTQDAYRSTARAEVNNIVVVTPVSRSARHRGESTVSGQTPGESFLKRVSHGSILSGVRRAAGRDVPGGGTAHVLAPPELSEEAVSTSLAPSQSSYHQ</sequence>
<protein>
    <submittedName>
        <fullName evidence="2">Citrate synthase</fullName>
    </submittedName>
</protein>
<gene>
    <name evidence="2" type="ORF">B2J93_1172</name>
</gene>
<feature type="region of interest" description="Disordered" evidence="1">
    <location>
        <begin position="22"/>
        <end position="58"/>
    </location>
</feature>
<feature type="region of interest" description="Disordered" evidence="1">
    <location>
        <begin position="111"/>
        <end position="148"/>
    </location>
</feature>
<dbReference type="Proteomes" id="UP000242519">
    <property type="component" value="Unassembled WGS sequence"/>
</dbReference>
<feature type="compositionally biased region" description="Polar residues" evidence="1">
    <location>
        <begin position="134"/>
        <end position="148"/>
    </location>
</feature>
<evidence type="ECO:0000313" key="3">
    <source>
        <dbReference type="Proteomes" id="UP000242519"/>
    </source>
</evidence>
<accession>A0A218YVV6</accession>
<evidence type="ECO:0000313" key="2">
    <source>
        <dbReference type="EMBL" id="OWO99284.1"/>
    </source>
</evidence>
<dbReference type="AlphaFoldDB" id="A0A218YVV6"/>
<feature type="compositionally biased region" description="Low complexity" evidence="1">
    <location>
        <begin position="29"/>
        <end position="41"/>
    </location>
</feature>
<comment type="caution">
    <text evidence="2">The sequence shown here is derived from an EMBL/GenBank/DDBJ whole genome shotgun (WGS) entry which is preliminary data.</text>
</comment>
<reference evidence="2 3" key="1">
    <citation type="submission" date="2017-04" db="EMBL/GenBank/DDBJ databases">
        <title>Draft genome sequence of Marssonina coronaria NL1: causal agent of apple blotch.</title>
        <authorList>
            <person name="Cheng Q."/>
        </authorList>
    </citation>
    <scope>NUCLEOTIDE SEQUENCE [LARGE SCALE GENOMIC DNA]</scope>
    <source>
        <strain evidence="2 3">NL1</strain>
    </source>
</reference>
<evidence type="ECO:0000256" key="1">
    <source>
        <dbReference type="SAM" id="MobiDB-lite"/>
    </source>
</evidence>
<feature type="region of interest" description="Disordered" evidence="1">
    <location>
        <begin position="74"/>
        <end position="94"/>
    </location>
</feature>
<dbReference type="EMBL" id="MZNU01000365">
    <property type="protein sequence ID" value="OWO99284.1"/>
    <property type="molecule type" value="Genomic_DNA"/>
</dbReference>
<organism evidence="2 3">
    <name type="scientific">Diplocarpon coronariae</name>
    <dbReference type="NCBI Taxonomy" id="2795749"/>
    <lineage>
        <taxon>Eukaryota</taxon>
        <taxon>Fungi</taxon>
        <taxon>Dikarya</taxon>
        <taxon>Ascomycota</taxon>
        <taxon>Pezizomycotina</taxon>
        <taxon>Leotiomycetes</taxon>
        <taxon>Helotiales</taxon>
        <taxon>Drepanopezizaceae</taxon>
        <taxon>Diplocarpon</taxon>
    </lineage>
</organism>
<name>A0A218YVV6_9HELO</name>
<dbReference type="InParanoid" id="A0A218YVV6"/>
<proteinExistence type="predicted"/>
<keyword evidence="3" id="KW-1185">Reference proteome</keyword>